<feature type="compositionally biased region" description="Low complexity" evidence="10">
    <location>
        <begin position="41"/>
        <end position="58"/>
    </location>
</feature>
<name>A0AAD5TM94_9FUNG</name>
<feature type="transmembrane region" description="Helical" evidence="9">
    <location>
        <begin position="115"/>
        <end position="135"/>
    </location>
</feature>
<dbReference type="GO" id="GO:0030150">
    <property type="term" value="P:protein import into mitochondrial matrix"/>
    <property type="evidence" value="ECO:0007669"/>
    <property type="project" value="UniProtKB-UniRule"/>
</dbReference>
<feature type="compositionally biased region" description="Pro residues" evidence="10">
    <location>
        <begin position="59"/>
        <end position="73"/>
    </location>
</feature>
<evidence type="ECO:0000256" key="2">
    <source>
        <dbReference type="ARBA" id="ARBA00010867"/>
    </source>
</evidence>
<organism evidence="11 12">
    <name type="scientific">Geranomyces variabilis</name>
    <dbReference type="NCBI Taxonomy" id="109894"/>
    <lineage>
        <taxon>Eukaryota</taxon>
        <taxon>Fungi</taxon>
        <taxon>Fungi incertae sedis</taxon>
        <taxon>Chytridiomycota</taxon>
        <taxon>Chytridiomycota incertae sedis</taxon>
        <taxon>Chytridiomycetes</taxon>
        <taxon>Spizellomycetales</taxon>
        <taxon>Powellomycetaceae</taxon>
        <taxon>Geranomyces</taxon>
    </lineage>
</organism>
<keyword evidence="9" id="KW-0653">Protein transport</keyword>
<evidence type="ECO:0000256" key="10">
    <source>
        <dbReference type="SAM" id="MobiDB-lite"/>
    </source>
</evidence>
<sequence>MAVSRLLATRRIAALSTPLPPALLIRSLAPFRHVQSTTRVSPNTTATEANTTASSTSSPQPPPPPPHTPPPPLTTSEIADLHRQERAHARREYWETVRWEIGETFRRGFHILTSLGYSSILILGLGVLGAAFYNLSLTIEDDSKYDALHDVALAKVVENDAVRRAIAGGGGGGKVVGVKGRRGDTGVSRRVVVEDGNEVLVMGFAVEAGGAGRLGGVGGGGGGVEGRVHAEFVKDKATGEWTQRLVQVDLPGNRQKPIIVVDNRPVFVMPEQKRNGWFGFGGGSRTAVQSRHA</sequence>
<dbReference type="Gene3D" id="3.10.450.320">
    <property type="entry name" value="Mitochondrial import inner membrane translocase subunit Tim21"/>
    <property type="match status" value="1"/>
</dbReference>
<comment type="similarity">
    <text evidence="2 9">Belongs to the TIM21 family.</text>
</comment>
<dbReference type="GO" id="GO:0005744">
    <property type="term" value="C:TIM23 mitochondrial import inner membrane translocase complex"/>
    <property type="evidence" value="ECO:0007669"/>
    <property type="project" value="UniProtKB-UniRule"/>
</dbReference>
<comment type="function">
    <text evidence="9">Essential component of the TIM23 complex, a complex that mediates the translocation of transit peptide-containing proteins across the mitochondrial inner membrane.</text>
</comment>
<dbReference type="PANTHER" id="PTHR13032">
    <property type="entry name" value="MITOCHONDRIAL IMPORT INNER MEMBRANE TRANSLOCASE SUBUNIT TIM21"/>
    <property type="match status" value="1"/>
</dbReference>
<evidence type="ECO:0000256" key="6">
    <source>
        <dbReference type="ARBA" id="ARBA00022989"/>
    </source>
</evidence>
<reference evidence="11" key="1">
    <citation type="submission" date="2020-05" db="EMBL/GenBank/DDBJ databases">
        <title>Phylogenomic resolution of chytrid fungi.</title>
        <authorList>
            <person name="Stajich J.E."/>
            <person name="Amses K."/>
            <person name="Simmons R."/>
            <person name="Seto K."/>
            <person name="Myers J."/>
            <person name="Bonds A."/>
            <person name="Quandt C.A."/>
            <person name="Barry K."/>
            <person name="Liu P."/>
            <person name="Grigoriev I."/>
            <person name="Longcore J.E."/>
            <person name="James T.Y."/>
        </authorList>
    </citation>
    <scope>NUCLEOTIDE SEQUENCE</scope>
    <source>
        <strain evidence="11">JEL0379</strain>
    </source>
</reference>
<comment type="caution">
    <text evidence="11">The sequence shown here is derived from an EMBL/GenBank/DDBJ whole genome shotgun (WGS) entry which is preliminary data.</text>
</comment>
<keyword evidence="9" id="KW-0813">Transport</keyword>
<dbReference type="Pfam" id="PF08294">
    <property type="entry name" value="TIM21"/>
    <property type="match status" value="1"/>
</dbReference>
<comment type="subcellular location">
    <subcellularLocation>
        <location evidence="9">Mitochondrion inner membrane</location>
        <topology evidence="9">Single-pass membrane protein</topology>
    </subcellularLocation>
    <subcellularLocation>
        <location evidence="1">Mitochondrion membrane</location>
        <topology evidence="1">Single-pass membrane protein</topology>
    </subcellularLocation>
</comment>
<keyword evidence="4 9" id="KW-0812">Transmembrane</keyword>
<evidence type="ECO:0000256" key="4">
    <source>
        <dbReference type="ARBA" id="ARBA00022692"/>
    </source>
</evidence>
<keyword evidence="9" id="KW-0811">Translocation</keyword>
<dbReference type="AlphaFoldDB" id="A0AAD5TM94"/>
<evidence type="ECO:0000256" key="7">
    <source>
        <dbReference type="ARBA" id="ARBA00023128"/>
    </source>
</evidence>
<feature type="region of interest" description="Disordered" evidence="10">
    <location>
        <begin position="36"/>
        <end position="75"/>
    </location>
</feature>
<evidence type="ECO:0000256" key="8">
    <source>
        <dbReference type="ARBA" id="ARBA00023136"/>
    </source>
</evidence>
<evidence type="ECO:0000256" key="3">
    <source>
        <dbReference type="ARBA" id="ARBA00020726"/>
    </source>
</evidence>
<dbReference type="InterPro" id="IPR038552">
    <property type="entry name" value="Tim21_IMS_sf"/>
</dbReference>
<protein>
    <recommendedName>
        <fullName evidence="3 9">Mitochondrial import inner membrane translocase subunit Tim21</fullName>
    </recommendedName>
</protein>
<evidence type="ECO:0000256" key="5">
    <source>
        <dbReference type="ARBA" id="ARBA00022946"/>
    </source>
</evidence>
<dbReference type="PANTHER" id="PTHR13032:SF6">
    <property type="entry name" value="MITOCHONDRIAL IMPORT INNER MEMBRANE TRANSLOCASE SUBUNIT TIM21"/>
    <property type="match status" value="1"/>
</dbReference>
<dbReference type="InterPro" id="IPR013261">
    <property type="entry name" value="Tim21"/>
</dbReference>
<gene>
    <name evidence="11" type="ORF">HDU87_003467</name>
</gene>
<keyword evidence="5" id="KW-0809">Transit peptide</keyword>
<dbReference type="Proteomes" id="UP001212152">
    <property type="component" value="Unassembled WGS sequence"/>
</dbReference>
<comment type="subunit">
    <text evidence="9">Component of the TIM23 complex.</text>
</comment>
<accession>A0AAD5TM94</accession>
<proteinExistence type="inferred from homology"/>
<keyword evidence="6 9" id="KW-1133">Transmembrane helix</keyword>
<evidence type="ECO:0000256" key="9">
    <source>
        <dbReference type="RuleBase" id="RU367142"/>
    </source>
</evidence>
<evidence type="ECO:0000313" key="11">
    <source>
        <dbReference type="EMBL" id="KAJ3178644.1"/>
    </source>
</evidence>
<keyword evidence="12" id="KW-1185">Reference proteome</keyword>
<keyword evidence="8 9" id="KW-0472">Membrane</keyword>
<dbReference type="EMBL" id="JADGJQ010000025">
    <property type="protein sequence ID" value="KAJ3178644.1"/>
    <property type="molecule type" value="Genomic_DNA"/>
</dbReference>
<keyword evidence="7 9" id="KW-0496">Mitochondrion</keyword>
<evidence type="ECO:0000256" key="1">
    <source>
        <dbReference type="ARBA" id="ARBA00004304"/>
    </source>
</evidence>
<evidence type="ECO:0000313" key="12">
    <source>
        <dbReference type="Proteomes" id="UP001212152"/>
    </source>
</evidence>
<keyword evidence="9" id="KW-0999">Mitochondrion inner membrane</keyword>